<evidence type="ECO:0000313" key="2">
    <source>
        <dbReference type="Proteomes" id="UP000095751"/>
    </source>
</evidence>
<protein>
    <recommendedName>
        <fullName evidence="3">F-box domain-containing protein</fullName>
    </recommendedName>
</protein>
<accession>A0A1E7FLW5</accession>
<sequence>MCTNLTNLIIQRILTTNWMISQDIFQMDSILSLDMSLSMPMIVRQKHQQCMDILRTPLVLFLSEILPNLLEINLSNISTNYTETFLSFSRHCPHLKKVTWNNIINNVFFGLHGRLLKKAKNLKEIIMDDANFYDNEYHRATFLFCHCSKALERVSIRNMKCDDEVVSQDALIKFVRNVPTLRWFRSDLTIENMNMLNLERPEIVLLN</sequence>
<dbReference type="InterPro" id="IPR032675">
    <property type="entry name" value="LRR_dom_sf"/>
</dbReference>
<dbReference type="AlphaFoldDB" id="A0A1E7FLW5"/>
<reference evidence="1 2" key="1">
    <citation type="submission" date="2016-09" db="EMBL/GenBank/DDBJ databases">
        <title>Extensive genetic diversity and differential bi-allelic expression allows diatom success in the polar Southern Ocean.</title>
        <authorList>
            <consortium name="DOE Joint Genome Institute"/>
            <person name="Mock T."/>
            <person name="Otillar R.P."/>
            <person name="Strauss J."/>
            <person name="Dupont C."/>
            <person name="Frickenhaus S."/>
            <person name="Maumus F."/>
            <person name="Mcmullan M."/>
            <person name="Sanges R."/>
            <person name="Schmutz J."/>
            <person name="Toseland A."/>
            <person name="Valas R."/>
            <person name="Veluchamy A."/>
            <person name="Ward B.J."/>
            <person name="Allen A."/>
            <person name="Barry K."/>
            <person name="Falciatore A."/>
            <person name="Ferrante M."/>
            <person name="Fortunato A.E."/>
            <person name="Gloeckner G."/>
            <person name="Gruber A."/>
            <person name="Hipkin R."/>
            <person name="Janech M."/>
            <person name="Kroth P."/>
            <person name="Leese F."/>
            <person name="Lindquist E."/>
            <person name="Lyon B.R."/>
            <person name="Martin J."/>
            <person name="Mayer C."/>
            <person name="Parker M."/>
            <person name="Quesneville H."/>
            <person name="Raymond J."/>
            <person name="Uhlig C."/>
            <person name="Valentin K.U."/>
            <person name="Worden A.Z."/>
            <person name="Armbrust E.V."/>
            <person name="Bowler C."/>
            <person name="Green B."/>
            <person name="Moulton V."/>
            <person name="Van Oosterhout C."/>
            <person name="Grigoriev I."/>
        </authorList>
    </citation>
    <scope>NUCLEOTIDE SEQUENCE [LARGE SCALE GENOMIC DNA]</scope>
    <source>
        <strain evidence="1 2">CCMP1102</strain>
    </source>
</reference>
<keyword evidence="2" id="KW-1185">Reference proteome</keyword>
<evidence type="ECO:0008006" key="3">
    <source>
        <dbReference type="Google" id="ProtNLM"/>
    </source>
</evidence>
<name>A0A1E7FLW5_9STRA</name>
<evidence type="ECO:0000313" key="1">
    <source>
        <dbReference type="EMBL" id="OEU19162.1"/>
    </source>
</evidence>
<gene>
    <name evidence="1" type="ORF">FRACYDRAFT_237452</name>
</gene>
<organism evidence="1 2">
    <name type="scientific">Fragilariopsis cylindrus CCMP1102</name>
    <dbReference type="NCBI Taxonomy" id="635003"/>
    <lineage>
        <taxon>Eukaryota</taxon>
        <taxon>Sar</taxon>
        <taxon>Stramenopiles</taxon>
        <taxon>Ochrophyta</taxon>
        <taxon>Bacillariophyta</taxon>
        <taxon>Bacillariophyceae</taxon>
        <taxon>Bacillariophycidae</taxon>
        <taxon>Bacillariales</taxon>
        <taxon>Bacillariaceae</taxon>
        <taxon>Fragilariopsis</taxon>
    </lineage>
</organism>
<dbReference type="OrthoDB" id="44643at2759"/>
<dbReference type="KEGG" id="fcy:FRACYDRAFT_237452"/>
<dbReference type="Gene3D" id="3.80.10.10">
    <property type="entry name" value="Ribonuclease Inhibitor"/>
    <property type="match status" value="1"/>
</dbReference>
<dbReference type="Proteomes" id="UP000095751">
    <property type="component" value="Unassembled WGS sequence"/>
</dbReference>
<dbReference type="SUPFAM" id="SSF52047">
    <property type="entry name" value="RNI-like"/>
    <property type="match status" value="1"/>
</dbReference>
<dbReference type="EMBL" id="KV784356">
    <property type="protein sequence ID" value="OEU19162.1"/>
    <property type="molecule type" value="Genomic_DNA"/>
</dbReference>
<proteinExistence type="predicted"/>
<dbReference type="InParanoid" id="A0A1E7FLW5"/>